<reference evidence="2" key="1">
    <citation type="submission" date="2021-02" db="EMBL/GenBank/DDBJ databases">
        <authorList>
            <person name="Nowell W R."/>
        </authorList>
    </citation>
    <scope>NUCLEOTIDE SEQUENCE</scope>
</reference>
<evidence type="ECO:0000313" key="10">
    <source>
        <dbReference type="EMBL" id="CAF4615520.1"/>
    </source>
</evidence>
<evidence type="ECO:0000313" key="8">
    <source>
        <dbReference type="EMBL" id="CAF4326553.1"/>
    </source>
</evidence>
<dbReference type="Proteomes" id="UP000663848">
    <property type="component" value="Unassembled WGS sequence"/>
</dbReference>
<sequence length="192" mass="21439">MSLDPLFRRMTLIVTVFAFVGFVLGVIALTTNYWTKVSLPPRPDMSISTENGTYINYKSGLGWKGLLMSCTSFDKVSCTWELMTTTFFLCSFGLISLLIGGIFSIWEMFKTSDRRFLIPMLYFVACVLMTAGLFDYGSTAQLNSYSSRAMISAIVFVYGSLPISAFIAGRYSAYERYINNGQKYVPASTNGN</sequence>
<dbReference type="EMBL" id="CAJNXB010003992">
    <property type="protein sequence ID" value="CAF3349722.1"/>
    <property type="molecule type" value="Genomic_DNA"/>
</dbReference>
<protein>
    <submittedName>
        <fullName evidence="2">Uncharacterized protein</fullName>
    </submittedName>
</protein>
<dbReference type="Proteomes" id="UP000663851">
    <property type="component" value="Unassembled WGS sequence"/>
</dbReference>
<dbReference type="EMBL" id="CAJOBQ010000094">
    <property type="protein sequence ID" value="CAF4252959.1"/>
    <property type="molecule type" value="Genomic_DNA"/>
</dbReference>
<evidence type="ECO:0000313" key="12">
    <source>
        <dbReference type="Proteomes" id="UP000663825"/>
    </source>
</evidence>
<evidence type="ECO:0000313" key="7">
    <source>
        <dbReference type="EMBL" id="CAF4252959.1"/>
    </source>
</evidence>
<accession>A0A817W5I9</accession>
<feature type="transmembrane region" description="Helical" evidence="1">
    <location>
        <begin position="149"/>
        <end position="168"/>
    </location>
</feature>
<feature type="transmembrane region" description="Helical" evidence="1">
    <location>
        <begin position="12"/>
        <end position="35"/>
    </location>
</feature>
<evidence type="ECO:0000313" key="9">
    <source>
        <dbReference type="EMBL" id="CAF4435893.1"/>
    </source>
</evidence>
<dbReference type="EMBL" id="CAJOBR010001531">
    <property type="protein sequence ID" value="CAF4615520.1"/>
    <property type="molecule type" value="Genomic_DNA"/>
</dbReference>
<dbReference type="Proteomes" id="UP000663865">
    <property type="component" value="Unassembled WGS sequence"/>
</dbReference>
<organism evidence="2 12">
    <name type="scientific">Rotaria socialis</name>
    <dbReference type="NCBI Taxonomy" id="392032"/>
    <lineage>
        <taxon>Eukaryota</taxon>
        <taxon>Metazoa</taxon>
        <taxon>Spiralia</taxon>
        <taxon>Gnathifera</taxon>
        <taxon>Rotifera</taxon>
        <taxon>Eurotatoria</taxon>
        <taxon>Bdelloidea</taxon>
        <taxon>Philodinida</taxon>
        <taxon>Philodinidae</taxon>
        <taxon>Rotaria</taxon>
    </lineage>
</organism>
<proteinExistence type="predicted"/>
<feature type="transmembrane region" description="Helical" evidence="1">
    <location>
        <begin position="116"/>
        <end position="137"/>
    </location>
</feature>
<dbReference type="EMBL" id="CAJOBO010002176">
    <property type="protein sequence ID" value="CAF4435893.1"/>
    <property type="molecule type" value="Genomic_DNA"/>
</dbReference>
<keyword evidence="1" id="KW-0472">Membrane</keyword>
<evidence type="ECO:0000313" key="5">
    <source>
        <dbReference type="EMBL" id="CAF3517198.1"/>
    </source>
</evidence>
<evidence type="ECO:0000256" key="1">
    <source>
        <dbReference type="SAM" id="Phobius"/>
    </source>
</evidence>
<dbReference type="OrthoDB" id="10008334at2759"/>
<dbReference type="Proteomes" id="UP000663833">
    <property type="component" value="Unassembled WGS sequence"/>
</dbReference>
<dbReference type="Gene3D" id="1.20.140.150">
    <property type="match status" value="1"/>
</dbReference>
<gene>
    <name evidence="5" type="ORF">FME351_LOCUS17729</name>
    <name evidence="4" type="ORF">GRG538_LOCUS10002</name>
    <name evidence="9" type="ORF">HFQ381_LOCUS22730</name>
    <name evidence="6" type="ORF">KIK155_LOCUS25801</name>
    <name evidence="3" type="ORF">LUA448_LOCUS17110</name>
    <name evidence="10" type="ORF">QYT958_LOCUS12513</name>
    <name evidence="2" type="ORF">TIS948_LOCUS23158</name>
    <name evidence="11" type="ORF">TOA249_LOCUS23134</name>
    <name evidence="7" type="ORF">TSG867_LOCUS3202</name>
    <name evidence="8" type="ORF">UJA718_LOCUS14220</name>
</gene>
<keyword evidence="13" id="KW-1185">Reference proteome</keyword>
<dbReference type="EMBL" id="CAJNYT010001246">
    <property type="protein sequence ID" value="CAF3400960.1"/>
    <property type="molecule type" value="Genomic_DNA"/>
</dbReference>
<keyword evidence="1" id="KW-0812">Transmembrane</keyword>
<dbReference type="EMBL" id="CAJNYU010002210">
    <property type="protein sequence ID" value="CAF3517198.1"/>
    <property type="molecule type" value="Genomic_DNA"/>
</dbReference>
<keyword evidence="1" id="KW-1133">Transmembrane helix</keyword>
<feature type="transmembrane region" description="Helical" evidence="1">
    <location>
        <begin position="86"/>
        <end position="109"/>
    </location>
</feature>
<dbReference type="Proteomes" id="UP000663869">
    <property type="component" value="Unassembled WGS sequence"/>
</dbReference>
<dbReference type="AlphaFoldDB" id="A0A817W5I9"/>
<evidence type="ECO:0000313" key="6">
    <source>
        <dbReference type="EMBL" id="CAF3688148.1"/>
    </source>
</evidence>
<dbReference type="EMBL" id="CAJNYD010002151">
    <property type="protein sequence ID" value="CAF3395939.1"/>
    <property type="molecule type" value="Genomic_DNA"/>
</dbReference>
<evidence type="ECO:0000313" key="2">
    <source>
        <dbReference type="EMBL" id="CAF3349722.1"/>
    </source>
</evidence>
<dbReference type="EMBL" id="CAJOBP010001988">
    <property type="protein sequence ID" value="CAF4326553.1"/>
    <property type="molecule type" value="Genomic_DNA"/>
</dbReference>
<evidence type="ECO:0000313" key="13">
    <source>
        <dbReference type="Proteomes" id="UP000663873"/>
    </source>
</evidence>
<comment type="caution">
    <text evidence="2">The sequence shown here is derived from an EMBL/GenBank/DDBJ whole genome shotgun (WGS) entry which is preliminary data.</text>
</comment>
<dbReference type="Proteomes" id="UP000663873">
    <property type="component" value="Unassembled WGS sequence"/>
</dbReference>
<dbReference type="Proteomes" id="UP000663825">
    <property type="component" value="Unassembled WGS sequence"/>
</dbReference>
<dbReference type="EMBL" id="CAJOBS010002183">
    <property type="protein sequence ID" value="CAF4797406.1"/>
    <property type="molecule type" value="Genomic_DNA"/>
</dbReference>
<dbReference type="EMBL" id="CAJNYV010004695">
    <property type="protein sequence ID" value="CAF3688148.1"/>
    <property type="molecule type" value="Genomic_DNA"/>
</dbReference>
<name>A0A817W5I9_9BILA</name>
<evidence type="ECO:0000313" key="11">
    <source>
        <dbReference type="EMBL" id="CAF4797406.1"/>
    </source>
</evidence>
<dbReference type="Proteomes" id="UP000663862">
    <property type="component" value="Unassembled WGS sequence"/>
</dbReference>
<dbReference type="Proteomes" id="UP000663838">
    <property type="component" value="Unassembled WGS sequence"/>
</dbReference>
<dbReference type="Proteomes" id="UP000663872">
    <property type="component" value="Unassembled WGS sequence"/>
</dbReference>
<evidence type="ECO:0000313" key="3">
    <source>
        <dbReference type="EMBL" id="CAF3395939.1"/>
    </source>
</evidence>
<evidence type="ECO:0000313" key="4">
    <source>
        <dbReference type="EMBL" id="CAF3400960.1"/>
    </source>
</evidence>